<dbReference type="SUPFAM" id="SSF51445">
    <property type="entry name" value="(Trans)glycosidases"/>
    <property type="match status" value="1"/>
</dbReference>
<proteinExistence type="predicted"/>
<dbReference type="EMBL" id="JAFGIX010000089">
    <property type="protein sequence ID" value="MBN1574806.1"/>
    <property type="molecule type" value="Genomic_DNA"/>
</dbReference>
<dbReference type="InterPro" id="IPR017853">
    <property type="entry name" value="GH"/>
</dbReference>
<evidence type="ECO:0000313" key="1">
    <source>
        <dbReference type="EMBL" id="MBN1574806.1"/>
    </source>
</evidence>
<dbReference type="AlphaFoldDB" id="A0A9D8KHE5"/>
<protein>
    <submittedName>
        <fullName evidence="1">Uncharacterized protein</fullName>
    </submittedName>
</protein>
<sequence>MKTGVAYFETRNPKHVLRDLKDMVDKNCSFVVHTYSEYDLNFNSIVMREIVRLSKEEGLEVYINPWGLGRVFGGPEPYSHYVAEHPDQCQRTADGRHAPIICMNSAPFRDYMKFWIDSAAQTGAEIVFWDEPHYHFKVEVMSGAGKGDEWACACERCKELFRKRFKRDMPSVMDEDVIRFRDDTITEMLTELTDYVKSRGMKNAVCVLPEENPITGISNWELLAGIPGMDIFGTDPYWMIFNKPLEEYVRGATRRVMEICRDKKKEAQMWVQAFMIFEGREEEVRTAVRIMAEEGCKNIAAWAYNGFAFMNHKCQDHEKVWRILGEVFGEVRGKMG</sequence>
<organism evidence="1 2">
    <name type="scientific">Candidatus Zymogenus saltonus</name>
    <dbReference type="NCBI Taxonomy" id="2844893"/>
    <lineage>
        <taxon>Bacteria</taxon>
        <taxon>Deltaproteobacteria</taxon>
        <taxon>Candidatus Zymogenia</taxon>
        <taxon>Candidatus Zymogeniales</taxon>
        <taxon>Candidatus Zymogenaceae</taxon>
        <taxon>Candidatus Zymogenus</taxon>
    </lineage>
</organism>
<dbReference type="Proteomes" id="UP000809273">
    <property type="component" value="Unassembled WGS sequence"/>
</dbReference>
<evidence type="ECO:0000313" key="2">
    <source>
        <dbReference type="Proteomes" id="UP000809273"/>
    </source>
</evidence>
<gene>
    <name evidence="1" type="ORF">JW984_16540</name>
</gene>
<dbReference type="Gene3D" id="3.20.20.80">
    <property type="entry name" value="Glycosidases"/>
    <property type="match status" value="2"/>
</dbReference>
<reference evidence="1" key="2">
    <citation type="submission" date="2021-01" db="EMBL/GenBank/DDBJ databases">
        <authorList>
            <person name="Hahn C.R."/>
            <person name="Youssef N.H."/>
            <person name="Elshahed M."/>
        </authorList>
    </citation>
    <scope>NUCLEOTIDE SEQUENCE</scope>
    <source>
        <strain evidence="1">Zod_Metabat.24</strain>
    </source>
</reference>
<reference evidence="1" key="1">
    <citation type="journal article" date="2021" name="Environ. Microbiol.">
        <title>Genomic characterization of three novel Desulfobacterota classes expand the metabolic and phylogenetic diversity of the phylum.</title>
        <authorList>
            <person name="Murphy C.L."/>
            <person name="Biggerstaff J."/>
            <person name="Eichhorn A."/>
            <person name="Ewing E."/>
            <person name="Shahan R."/>
            <person name="Soriano D."/>
            <person name="Stewart S."/>
            <person name="VanMol K."/>
            <person name="Walker R."/>
            <person name="Walters P."/>
            <person name="Elshahed M.S."/>
            <person name="Youssef N.H."/>
        </authorList>
    </citation>
    <scope>NUCLEOTIDE SEQUENCE</scope>
    <source>
        <strain evidence="1">Zod_Metabat.24</strain>
    </source>
</reference>
<comment type="caution">
    <text evidence="1">The sequence shown here is derived from an EMBL/GenBank/DDBJ whole genome shotgun (WGS) entry which is preliminary data.</text>
</comment>
<name>A0A9D8KHE5_9DELT</name>
<accession>A0A9D8KHE5</accession>